<organism evidence="1 2">
    <name type="scientific">Candidatus Staskawiczbacteria bacterium RIFOXYD1_FULL_32_13</name>
    <dbReference type="NCBI Taxonomy" id="1802234"/>
    <lineage>
        <taxon>Bacteria</taxon>
        <taxon>Candidatus Staskawicziibacteriota</taxon>
    </lineage>
</organism>
<name>A0A1G2JKG6_9BACT</name>
<dbReference type="Proteomes" id="UP000178935">
    <property type="component" value="Unassembled WGS sequence"/>
</dbReference>
<dbReference type="EMBL" id="MHPU01000040">
    <property type="protein sequence ID" value="OGZ87594.1"/>
    <property type="molecule type" value="Genomic_DNA"/>
</dbReference>
<evidence type="ECO:0008006" key="3">
    <source>
        <dbReference type="Google" id="ProtNLM"/>
    </source>
</evidence>
<protein>
    <recommendedName>
        <fullName evidence="3">DUF3800 domain-containing protein</fullName>
    </recommendedName>
</protein>
<gene>
    <name evidence="1" type="ORF">A2561_03955</name>
</gene>
<reference evidence="1 2" key="1">
    <citation type="journal article" date="2016" name="Nat. Commun.">
        <title>Thousands of microbial genomes shed light on interconnected biogeochemical processes in an aquifer system.</title>
        <authorList>
            <person name="Anantharaman K."/>
            <person name="Brown C.T."/>
            <person name="Hug L.A."/>
            <person name="Sharon I."/>
            <person name="Castelle C.J."/>
            <person name="Probst A.J."/>
            <person name="Thomas B.C."/>
            <person name="Singh A."/>
            <person name="Wilkins M.J."/>
            <person name="Karaoz U."/>
            <person name="Brodie E.L."/>
            <person name="Williams K.H."/>
            <person name="Hubbard S.S."/>
            <person name="Banfield J.F."/>
        </authorList>
    </citation>
    <scope>NUCLEOTIDE SEQUENCE [LARGE SCALE GENOMIC DNA]</scope>
</reference>
<sequence length="306" mass="36771">MKDLFGFENDGVSRFALFHDESECNKSNFLYHGFLFVRNEYGRKILDNLKDIKQKYNKGFEEIHFHDLYHRPDSPHGIDTKIAIEWLYFLRECLEKDFVKFYFFGADKNNIKNFWNREFDKKLYLRFFEIGLKSSIRWFNIDVVSHIFFDEGRHDDGRKEKIEWISNYFFDNKFLHEINHKNIFPLNSAEKESNSEFSNFIQAVDILLGSVRLSFAEPGKNQYGQRKCVESFIDIVERFNNQKRASNINSKYWKRFCIQFFPTPSDITKEEFLSDNIESIKKRGGFYCDRLTYDQKLAQNSNLTLF</sequence>
<evidence type="ECO:0000313" key="2">
    <source>
        <dbReference type="Proteomes" id="UP000178935"/>
    </source>
</evidence>
<accession>A0A1G2JKG6</accession>
<evidence type="ECO:0000313" key="1">
    <source>
        <dbReference type="EMBL" id="OGZ87594.1"/>
    </source>
</evidence>
<comment type="caution">
    <text evidence="1">The sequence shown here is derived from an EMBL/GenBank/DDBJ whole genome shotgun (WGS) entry which is preliminary data.</text>
</comment>
<proteinExistence type="predicted"/>
<dbReference type="AlphaFoldDB" id="A0A1G2JKG6"/>